<dbReference type="PANTHER" id="PTHR42760:SF40">
    <property type="entry name" value="3-OXOACYL-[ACYL-CARRIER-PROTEIN] REDUCTASE, CHLOROPLASTIC"/>
    <property type="match status" value="1"/>
</dbReference>
<sequence length="262" mass="27672">MIRNFEGKVALITGGAGGIGGATAQMLAEAGARLALVDNSPERLDQCRDSYPETLPLLADVTDLAAMDEACAAIETKFGRLDMVINVAGGGLPRSIDTMTAEDWQRTIALNLTGPFNVIKATTPALRRTGGGSIVIVASLAALGISLNSGVSYTAAKAGLLGLTRHCAYELASDGIRVNAVLPGAILTDQMKNKISRDAYESIPMKSAMQRWISPEEIAGPILFFCSDASSACTGTHLLVDAGWMINGPEDREAYFAQRRPR</sequence>
<name>A0ABM7G4Z6_9SPHN</name>
<reference evidence="3" key="1">
    <citation type="submission" date="2018-07" db="EMBL/GenBank/DDBJ databases">
        <title>Complete genome sequence of Sphingomonas bisphenolicum strain AO1, a bisphenol A degradative bacterium isolated from Japanese farm field.</title>
        <authorList>
            <person name="Murakami M."/>
            <person name="Koh M."/>
            <person name="Koba S."/>
            <person name="Matsumura Y."/>
        </authorList>
    </citation>
    <scope>NUCLEOTIDE SEQUENCE</scope>
    <source>
        <strain evidence="3">AO1</strain>
    </source>
</reference>
<dbReference type="PRINTS" id="PR00080">
    <property type="entry name" value="SDRFAMILY"/>
</dbReference>
<dbReference type="RefSeq" id="WP_261934306.1">
    <property type="nucleotide sequence ID" value="NZ_AP018817.1"/>
</dbReference>
<evidence type="ECO:0000259" key="2">
    <source>
        <dbReference type="SMART" id="SM00822"/>
    </source>
</evidence>
<dbReference type="InterPro" id="IPR002347">
    <property type="entry name" value="SDR_fam"/>
</dbReference>
<dbReference type="Gene3D" id="3.40.50.720">
    <property type="entry name" value="NAD(P)-binding Rossmann-like Domain"/>
    <property type="match status" value="1"/>
</dbReference>
<dbReference type="Proteomes" id="UP001059971">
    <property type="component" value="Chromosome 1"/>
</dbReference>
<gene>
    <name evidence="3" type="ORF">SBA_ch1_19860</name>
</gene>
<comment type="similarity">
    <text evidence="1">Belongs to the short-chain dehydrogenases/reductases (SDR) family.</text>
</comment>
<organism evidence="3 4">
    <name type="scientific">Sphingomonas bisphenolicum</name>
    <dbReference type="NCBI Taxonomy" id="296544"/>
    <lineage>
        <taxon>Bacteria</taxon>
        <taxon>Pseudomonadati</taxon>
        <taxon>Pseudomonadota</taxon>
        <taxon>Alphaproteobacteria</taxon>
        <taxon>Sphingomonadales</taxon>
        <taxon>Sphingomonadaceae</taxon>
        <taxon>Sphingomonas</taxon>
    </lineage>
</organism>
<dbReference type="EMBL" id="AP018817">
    <property type="protein sequence ID" value="BBF69786.1"/>
    <property type="molecule type" value="Genomic_DNA"/>
</dbReference>
<dbReference type="PANTHER" id="PTHR42760">
    <property type="entry name" value="SHORT-CHAIN DEHYDROGENASES/REDUCTASES FAMILY MEMBER"/>
    <property type="match status" value="1"/>
</dbReference>
<evidence type="ECO:0000313" key="4">
    <source>
        <dbReference type="Proteomes" id="UP001059971"/>
    </source>
</evidence>
<dbReference type="Pfam" id="PF13561">
    <property type="entry name" value="adh_short_C2"/>
    <property type="match status" value="1"/>
</dbReference>
<feature type="domain" description="Ketoreductase" evidence="2">
    <location>
        <begin position="8"/>
        <end position="175"/>
    </location>
</feature>
<accession>A0ABM7G4Z6</accession>
<protein>
    <submittedName>
        <fullName evidence="3">Short-chain dehydrogenase</fullName>
    </submittedName>
</protein>
<dbReference type="InterPro" id="IPR057326">
    <property type="entry name" value="KR_dom"/>
</dbReference>
<dbReference type="SUPFAM" id="SSF51735">
    <property type="entry name" value="NAD(P)-binding Rossmann-fold domains"/>
    <property type="match status" value="1"/>
</dbReference>
<keyword evidence="4" id="KW-1185">Reference proteome</keyword>
<dbReference type="CDD" id="cd05233">
    <property type="entry name" value="SDR_c"/>
    <property type="match status" value="1"/>
</dbReference>
<dbReference type="PRINTS" id="PR00081">
    <property type="entry name" value="GDHRDH"/>
</dbReference>
<evidence type="ECO:0000313" key="3">
    <source>
        <dbReference type="EMBL" id="BBF69786.1"/>
    </source>
</evidence>
<evidence type="ECO:0000256" key="1">
    <source>
        <dbReference type="ARBA" id="ARBA00006484"/>
    </source>
</evidence>
<proteinExistence type="inferred from homology"/>
<dbReference type="SMART" id="SM00822">
    <property type="entry name" value="PKS_KR"/>
    <property type="match status" value="1"/>
</dbReference>
<dbReference type="InterPro" id="IPR036291">
    <property type="entry name" value="NAD(P)-bd_dom_sf"/>
</dbReference>